<dbReference type="EMBL" id="OE839952">
    <property type="protein sequence ID" value="CAD7589067.1"/>
    <property type="molecule type" value="Genomic_DNA"/>
</dbReference>
<feature type="region of interest" description="Disordered" evidence="1">
    <location>
        <begin position="32"/>
        <end position="113"/>
    </location>
</feature>
<protein>
    <submittedName>
        <fullName evidence="2">Uncharacterized protein</fullName>
    </submittedName>
</protein>
<evidence type="ECO:0000313" key="2">
    <source>
        <dbReference type="EMBL" id="CAD7589067.1"/>
    </source>
</evidence>
<evidence type="ECO:0000256" key="1">
    <source>
        <dbReference type="SAM" id="MobiDB-lite"/>
    </source>
</evidence>
<feature type="compositionally biased region" description="Basic and acidic residues" evidence="1">
    <location>
        <begin position="50"/>
        <end position="75"/>
    </location>
</feature>
<name>A0A7R9JV83_TIMGE</name>
<reference evidence="2" key="1">
    <citation type="submission" date="2020-11" db="EMBL/GenBank/DDBJ databases">
        <authorList>
            <person name="Tran Van P."/>
        </authorList>
    </citation>
    <scope>NUCLEOTIDE SEQUENCE</scope>
</reference>
<sequence>MMKQDEGMIYRSFAEDVVNLQSDDPLLEMRGHLGNRPYARQGTKTSAGVKSRDARIFKSPRIERDSTDIDEEHPTEVTQVDVSQTAHRRRTSYLGETSRHFTPNEESVKSDKP</sequence>
<proteinExistence type="predicted"/>
<feature type="compositionally biased region" description="Polar residues" evidence="1">
    <location>
        <begin position="76"/>
        <end position="85"/>
    </location>
</feature>
<gene>
    <name evidence="2" type="ORF">TGEB3V08_LOCUS3064</name>
</gene>
<dbReference type="AlphaFoldDB" id="A0A7R9JV83"/>
<feature type="compositionally biased region" description="Basic and acidic residues" evidence="1">
    <location>
        <begin position="97"/>
        <end position="113"/>
    </location>
</feature>
<accession>A0A7R9JV83</accession>
<organism evidence="2">
    <name type="scientific">Timema genevievae</name>
    <name type="common">Walking stick</name>
    <dbReference type="NCBI Taxonomy" id="629358"/>
    <lineage>
        <taxon>Eukaryota</taxon>
        <taxon>Metazoa</taxon>
        <taxon>Ecdysozoa</taxon>
        <taxon>Arthropoda</taxon>
        <taxon>Hexapoda</taxon>
        <taxon>Insecta</taxon>
        <taxon>Pterygota</taxon>
        <taxon>Neoptera</taxon>
        <taxon>Polyneoptera</taxon>
        <taxon>Phasmatodea</taxon>
        <taxon>Timematodea</taxon>
        <taxon>Timematoidea</taxon>
        <taxon>Timematidae</taxon>
        <taxon>Timema</taxon>
    </lineage>
</organism>